<dbReference type="SUPFAM" id="SSF53335">
    <property type="entry name" value="S-adenosyl-L-methionine-dependent methyltransferases"/>
    <property type="match status" value="1"/>
</dbReference>
<accession>A0A7X0DMY8</accession>
<dbReference type="PANTHER" id="PTHR43648">
    <property type="entry name" value="ELECTRON TRANSFER FLAVOPROTEIN BETA SUBUNIT LYSINE METHYLTRANSFERASE"/>
    <property type="match status" value="1"/>
</dbReference>
<name>A0A7X0DMY8_NOVIT</name>
<evidence type="ECO:0000256" key="2">
    <source>
        <dbReference type="ARBA" id="ARBA00022679"/>
    </source>
</evidence>
<dbReference type="Proteomes" id="UP000544872">
    <property type="component" value="Unassembled WGS sequence"/>
</dbReference>
<organism evidence="3 4">
    <name type="scientific">Novispirillum itersonii</name>
    <name type="common">Aquaspirillum itersonii</name>
    <dbReference type="NCBI Taxonomy" id="189"/>
    <lineage>
        <taxon>Bacteria</taxon>
        <taxon>Pseudomonadati</taxon>
        <taxon>Pseudomonadota</taxon>
        <taxon>Alphaproteobacteria</taxon>
        <taxon>Rhodospirillales</taxon>
        <taxon>Novispirillaceae</taxon>
        <taxon>Novispirillum</taxon>
    </lineage>
</organism>
<dbReference type="InterPro" id="IPR029063">
    <property type="entry name" value="SAM-dependent_MTases_sf"/>
</dbReference>
<evidence type="ECO:0000313" key="4">
    <source>
        <dbReference type="Proteomes" id="UP000544872"/>
    </source>
</evidence>
<dbReference type="GO" id="GO:0032259">
    <property type="term" value="P:methylation"/>
    <property type="evidence" value="ECO:0007669"/>
    <property type="project" value="UniProtKB-KW"/>
</dbReference>
<reference evidence="3 4" key="1">
    <citation type="submission" date="2020-08" db="EMBL/GenBank/DDBJ databases">
        <title>Genomic Encyclopedia of Type Strains, Phase IV (KMG-IV): sequencing the most valuable type-strain genomes for metagenomic binning, comparative biology and taxonomic classification.</title>
        <authorList>
            <person name="Goeker M."/>
        </authorList>
    </citation>
    <scope>NUCLEOTIDE SEQUENCE [LARGE SCALE GENOMIC DNA]</scope>
    <source>
        <strain evidence="3 4">DSM 11590</strain>
    </source>
</reference>
<dbReference type="AlphaFoldDB" id="A0A7X0DMY8"/>
<dbReference type="Gene3D" id="3.40.50.150">
    <property type="entry name" value="Vaccinia Virus protein VP39"/>
    <property type="match status" value="1"/>
</dbReference>
<evidence type="ECO:0000256" key="1">
    <source>
        <dbReference type="ARBA" id="ARBA00022603"/>
    </source>
</evidence>
<dbReference type="PANTHER" id="PTHR43648:SF1">
    <property type="entry name" value="ELECTRON TRANSFER FLAVOPROTEIN BETA SUBUNIT LYSINE METHYLTRANSFERASE"/>
    <property type="match status" value="1"/>
</dbReference>
<proteinExistence type="predicted"/>
<comment type="caution">
    <text evidence="3">The sequence shown here is derived from an EMBL/GenBank/DDBJ whole genome shotgun (WGS) entry which is preliminary data.</text>
</comment>
<sequence>MTAPGLIPELSLYLATDVTPLWSATQDFLDQNGLEPPFWAFAWPGGQALARLLLDQPESVRGKTVLSFAAGGGVEAIAAARSGAARVLANDIDPIAQVACGLNAGLNGVTVDLCGKDLLGGSLPDGWERPEVILAGDVCYDREMAARVIPWLRDRAGAGAVVLMADPGRAYLPDGEGLMEVGRYTVPTSRAVEESEHRDTRIFRWQARG</sequence>
<dbReference type="GO" id="GO:0016279">
    <property type="term" value="F:protein-lysine N-methyltransferase activity"/>
    <property type="evidence" value="ECO:0007669"/>
    <property type="project" value="TreeGrafter"/>
</dbReference>
<keyword evidence="1" id="KW-0489">Methyltransferase</keyword>
<dbReference type="RefSeq" id="WP_311769145.1">
    <property type="nucleotide sequence ID" value="NZ_JACIIX010000011.1"/>
</dbReference>
<protein>
    <submittedName>
        <fullName evidence="3">Putative nicotinamide N-methyase</fullName>
    </submittedName>
</protein>
<dbReference type="InterPro" id="IPR050078">
    <property type="entry name" value="Ribosomal_L11_MeTrfase_PrmA"/>
</dbReference>
<gene>
    <name evidence="3" type="ORF">FHS48_002894</name>
</gene>
<evidence type="ECO:0000313" key="3">
    <source>
        <dbReference type="EMBL" id="MBB6211455.1"/>
    </source>
</evidence>
<keyword evidence="2" id="KW-0808">Transferase</keyword>
<keyword evidence="4" id="KW-1185">Reference proteome</keyword>
<dbReference type="EMBL" id="JACIIX010000011">
    <property type="protein sequence ID" value="MBB6211455.1"/>
    <property type="molecule type" value="Genomic_DNA"/>
</dbReference>
<dbReference type="Pfam" id="PF06325">
    <property type="entry name" value="PrmA"/>
    <property type="match status" value="1"/>
</dbReference>